<reference evidence="1 2" key="1">
    <citation type="journal article" date="2019" name="Emerg. Microbes Infect.">
        <title>Comprehensive subspecies identification of 175 nontuberculous mycobacteria species based on 7547 genomic profiles.</title>
        <authorList>
            <person name="Matsumoto Y."/>
            <person name="Kinjo T."/>
            <person name="Motooka D."/>
            <person name="Nabeya D."/>
            <person name="Jung N."/>
            <person name="Uechi K."/>
            <person name="Horii T."/>
            <person name="Iida T."/>
            <person name="Fujita J."/>
            <person name="Nakamura S."/>
        </authorList>
    </citation>
    <scope>NUCLEOTIDE SEQUENCE [LARGE SCALE GENOMIC DNA]</scope>
    <source>
        <strain evidence="1 2">JCM 13323</strain>
    </source>
</reference>
<evidence type="ECO:0000313" key="1">
    <source>
        <dbReference type="EMBL" id="BBX70714.1"/>
    </source>
</evidence>
<keyword evidence="2" id="KW-1185">Reference proteome</keyword>
<dbReference type="AlphaFoldDB" id="A0A7I7MEH8"/>
<dbReference type="Gene3D" id="3.50.50.60">
    <property type="entry name" value="FAD/NAD(P)-binding domain"/>
    <property type="match status" value="1"/>
</dbReference>
<dbReference type="RefSeq" id="WP_163724202.1">
    <property type="nucleotide sequence ID" value="NZ_AP022574.1"/>
</dbReference>
<sequence length="496" mass="52148">MRAAADVTVVGTGPNGLAAAIVFAAAGLTVSVCEAQPRPGGGARTEELDLGVPLLHDLCSAVHPMAMASPFFQRFELSRRVEFGVPEVSYAHPLDDGPAAVAYHDLDRTVAELSAAGPADGRRYAAMMRPLVDAVHTVRDIGLSDLRHPPASLWSGSGVIGAATLAARALELGTRVWGRVTDAERCGAMLTGVGAHANTPIPSLAGAATALLLGSLAHDPGWPLPVGGSQAITDAMVDDLRARGVTVECDLAVDDAASLPPARVYVFDTAPWTLDTVFGDRLPVRYRRALRRFTPGNGVAKVDFALREPVPWADSRLRKAGTVHLGGTRAQMARAEADTGSGRHSATPMMLVSQPTVVDPSRLGPGGEHPLWSYAHVPNGSTRDMTATAIAQIERFAPGFRDVVIGSRCIPAADLSRHNANYRGGDIAVGTVSMYRMLARPVLAWDPYRTPLGNVYLCSAATPPGPGVHGMSGMHAAGRVLRQHFGISTLPDLAPR</sequence>
<dbReference type="Pfam" id="PF13450">
    <property type="entry name" value="NAD_binding_8"/>
    <property type="match status" value="1"/>
</dbReference>
<dbReference type="Proteomes" id="UP000466514">
    <property type="component" value="Chromosome"/>
</dbReference>
<protein>
    <submittedName>
        <fullName evidence="1">Dehydrogenase</fullName>
    </submittedName>
</protein>
<dbReference type="SUPFAM" id="SSF51905">
    <property type="entry name" value="FAD/NAD(P)-binding domain"/>
    <property type="match status" value="1"/>
</dbReference>
<organism evidence="1 2">
    <name type="scientific">Mycolicibacterium psychrotolerans</name>
    <dbReference type="NCBI Taxonomy" id="216929"/>
    <lineage>
        <taxon>Bacteria</taxon>
        <taxon>Bacillati</taxon>
        <taxon>Actinomycetota</taxon>
        <taxon>Actinomycetes</taxon>
        <taxon>Mycobacteriales</taxon>
        <taxon>Mycobacteriaceae</taxon>
        <taxon>Mycolicibacterium</taxon>
    </lineage>
</organism>
<dbReference type="PANTHER" id="PTHR10668">
    <property type="entry name" value="PHYTOENE DEHYDROGENASE"/>
    <property type="match status" value="1"/>
</dbReference>
<name>A0A7I7MEH8_9MYCO</name>
<proteinExistence type="predicted"/>
<gene>
    <name evidence="1" type="ORF">MPSYJ_41750</name>
</gene>
<dbReference type="KEGG" id="mpsc:MPSYJ_41750"/>
<evidence type="ECO:0000313" key="2">
    <source>
        <dbReference type="Proteomes" id="UP000466514"/>
    </source>
</evidence>
<accession>A0A7I7MEH8</accession>
<dbReference type="EMBL" id="AP022574">
    <property type="protein sequence ID" value="BBX70714.1"/>
    <property type="molecule type" value="Genomic_DNA"/>
</dbReference>
<dbReference type="PANTHER" id="PTHR10668:SF105">
    <property type="entry name" value="DEHYDROGENASE-RELATED"/>
    <property type="match status" value="1"/>
</dbReference>
<dbReference type="InterPro" id="IPR036188">
    <property type="entry name" value="FAD/NAD-bd_sf"/>
</dbReference>